<dbReference type="EMBL" id="MU277188">
    <property type="protein sequence ID" value="KAI0068008.1"/>
    <property type="molecule type" value="Genomic_DNA"/>
</dbReference>
<reference evidence="1" key="1">
    <citation type="submission" date="2021-03" db="EMBL/GenBank/DDBJ databases">
        <authorList>
            <consortium name="DOE Joint Genome Institute"/>
            <person name="Ahrendt S."/>
            <person name="Looney B.P."/>
            <person name="Miyauchi S."/>
            <person name="Morin E."/>
            <person name="Drula E."/>
            <person name="Courty P.E."/>
            <person name="Chicoki N."/>
            <person name="Fauchery L."/>
            <person name="Kohler A."/>
            <person name="Kuo A."/>
            <person name="Labutti K."/>
            <person name="Pangilinan J."/>
            <person name="Lipzen A."/>
            <person name="Riley R."/>
            <person name="Andreopoulos W."/>
            <person name="He G."/>
            <person name="Johnson J."/>
            <person name="Barry K.W."/>
            <person name="Grigoriev I.V."/>
            <person name="Nagy L."/>
            <person name="Hibbett D."/>
            <person name="Henrissat B."/>
            <person name="Matheny P.B."/>
            <person name="Labbe J."/>
            <person name="Martin F."/>
        </authorList>
    </citation>
    <scope>NUCLEOTIDE SEQUENCE</scope>
    <source>
        <strain evidence="1">HHB10654</strain>
    </source>
</reference>
<organism evidence="1 2">
    <name type="scientific">Artomyces pyxidatus</name>
    <dbReference type="NCBI Taxonomy" id="48021"/>
    <lineage>
        <taxon>Eukaryota</taxon>
        <taxon>Fungi</taxon>
        <taxon>Dikarya</taxon>
        <taxon>Basidiomycota</taxon>
        <taxon>Agaricomycotina</taxon>
        <taxon>Agaricomycetes</taxon>
        <taxon>Russulales</taxon>
        <taxon>Auriscalpiaceae</taxon>
        <taxon>Artomyces</taxon>
    </lineage>
</organism>
<sequence length="214" mass="22101">MEACTGVICPPRWRKPRTDRDARGTLTLGAQKLRSPTIGASASNAVRPKAQCSGAQWARSSKLHLQSASGLCIPPPVYCDSDQTTRGSGGDDIAGRTGNSSSVRVCEICSAQCRNAAARAGEPVSCVRGFANHTSQLCGATPQPCSANTIGAAKAVYMRQEGECLCVPGAPCSPGWAEASLGRRVGAAFRLSRVRGRKNDAVGLSRAGLGALAS</sequence>
<proteinExistence type="predicted"/>
<protein>
    <submittedName>
        <fullName evidence="1">Uncharacterized protein</fullName>
    </submittedName>
</protein>
<name>A0ACB8THS9_9AGAM</name>
<comment type="caution">
    <text evidence="1">The sequence shown here is derived from an EMBL/GenBank/DDBJ whole genome shotgun (WGS) entry which is preliminary data.</text>
</comment>
<gene>
    <name evidence="1" type="ORF">BV25DRAFT_504162</name>
</gene>
<evidence type="ECO:0000313" key="2">
    <source>
        <dbReference type="Proteomes" id="UP000814140"/>
    </source>
</evidence>
<evidence type="ECO:0000313" key="1">
    <source>
        <dbReference type="EMBL" id="KAI0068008.1"/>
    </source>
</evidence>
<reference evidence="1" key="2">
    <citation type="journal article" date="2022" name="New Phytol.">
        <title>Evolutionary transition to the ectomycorrhizal habit in the genomes of a hyperdiverse lineage of mushroom-forming fungi.</title>
        <authorList>
            <person name="Looney B."/>
            <person name="Miyauchi S."/>
            <person name="Morin E."/>
            <person name="Drula E."/>
            <person name="Courty P.E."/>
            <person name="Kohler A."/>
            <person name="Kuo A."/>
            <person name="LaButti K."/>
            <person name="Pangilinan J."/>
            <person name="Lipzen A."/>
            <person name="Riley R."/>
            <person name="Andreopoulos W."/>
            <person name="He G."/>
            <person name="Johnson J."/>
            <person name="Nolan M."/>
            <person name="Tritt A."/>
            <person name="Barry K.W."/>
            <person name="Grigoriev I.V."/>
            <person name="Nagy L.G."/>
            <person name="Hibbett D."/>
            <person name="Henrissat B."/>
            <person name="Matheny P.B."/>
            <person name="Labbe J."/>
            <person name="Martin F.M."/>
        </authorList>
    </citation>
    <scope>NUCLEOTIDE SEQUENCE</scope>
    <source>
        <strain evidence="1">HHB10654</strain>
    </source>
</reference>
<accession>A0ACB8THS9</accession>
<dbReference type="Proteomes" id="UP000814140">
    <property type="component" value="Unassembled WGS sequence"/>
</dbReference>
<keyword evidence="2" id="KW-1185">Reference proteome</keyword>